<dbReference type="Proteomes" id="UP000286947">
    <property type="component" value="Unassembled WGS sequence"/>
</dbReference>
<protein>
    <recommendedName>
        <fullName evidence="1">Knr4/Smi1-like domain-containing protein</fullName>
    </recommendedName>
</protein>
<dbReference type="Pfam" id="PF09346">
    <property type="entry name" value="SMI1_KNR4"/>
    <property type="match status" value="1"/>
</dbReference>
<evidence type="ECO:0000259" key="1">
    <source>
        <dbReference type="SMART" id="SM00860"/>
    </source>
</evidence>
<gene>
    <name evidence="2" type="ORF">CUZ56_02750</name>
</gene>
<accession>A0A433SAI0</accession>
<dbReference type="SMART" id="SM00860">
    <property type="entry name" value="SMI1_KNR4"/>
    <property type="match status" value="1"/>
</dbReference>
<comment type="caution">
    <text evidence="2">The sequence shown here is derived from an EMBL/GenBank/DDBJ whole genome shotgun (WGS) entry which is preliminary data.</text>
</comment>
<name>A0A433SAI0_9BURK</name>
<keyword evidence="3" id="KW-1185">Reference proteome</keyword>
<dbReference type="InterPro" id="IPR037883">
    <property type="entry name" value="Knr4/Smi1-like_sf"/>
</dbReference>
<reference evidence="2 3" key="1">
    <citation type="submission" date="2018-01" db="EMBL/GenBank/DDBJ databases">
        <title>Saezia sanguinis gen. nov., sp. nov., in the order Burkholderiales isolated from human blood.</title>
        <authorList>
            <person name="Medina-Pascual M.J."/>
            <person name="Valdezate S."/>
            <person name="Monzon S."/>
            <person name="Cuesta I."/>
            <person name="Carrasco G."/>
            <person name="Villalon P."/>
            <person name="Saez-Nieto J.A."/>
        </authorList>
    </citation>
    <scope>NUCLEOTIDE SEQUENCE [LARGE SCALE GENOMIC DNA]</scope>
    <source>
        <strain evidence="2 3">CNM695-12</strain>
    </source>
</reference>
<evidence type="ECO:0000313" key="2">
    <source>
        <dbReference type="EMBL" id="RUS65664.1"/>
    </source>
</evidence>
<evidence type="ECO:0000313" key="3">
    <source>
        <dbReference type="Proteomes" id="UP000286947"/>
    </source>
</evidence>
<dbReference type="SUPFAM" id="SSF160631">
    <property type="entry name" value="SMI1/KNR4-like"/>
    <property type="match status" value="1"/>
</dbReference>
<dbReference type="InterPro" id="IPR018958">
    <property type="entry name" value="Knr4/Smi1-like_dom"/>
</dbReference>
<dbReference type="EMBL" id="PQSP01000010">
    <property type="protein sequence ID" value="RUS65664.1"/>
    <property type="molecule type" value="Genomic_DNA"/>
</dbReference>
<dbReference type="AlphaFoldDB" id="A0A433SAI0"/>
<proteinExistence type="predicted"/>
<organism evidence="2 3">
    <name type="scientific">Saezia sanguinis</name>
    <dbReference type="NCBI Taxonomy" id="1965230"/>
    <lineage>
        <taxon>Bacteria</taxon>
        <taxon>Pseudomonadati</taxon>
        <taxon>Pseudomonadota</taxon>
        <taxon>Betaproteobacteria</taxon>
        <taxon>Burkholderiales</taxon>
        <taxon>Saeziaceae</taxon>
        <taxon>Saezia</taxon>
    </lineage>
</organism>
<feature type="domain" description="Knr4/Smi1-like" evidence="1">
    <location>
        <begin position="20"/>
        <end position="158"/>
    </location>
</feature>
<dbReference type="Gene3D" id="3.40.1580.10">
    <property type="entry name" value="SMI1/KNR4-like"/>
    <property type="match status" value="1"/>
</dbReference>
<sequence>MSLSHYTRYRHLAIENAQSAPDANEIATLENALGASLPKSFMTYLQVANGGQHDYLLDIPVEQGKVDAICLGELFCTHNDGFLQEIIAEQNSYRKIPPGVLPFATDGSNYAYLDLRENAQGRIAVFLEALPVESKWSRHDHKNGFFEIAPSFDAYIDMLHSDLEAILELFSKEAPPLDTKQRQAWAQYLDIAYPEWRNDTILLTAYQQGTKRVDQLMNNL</sequence>